<keyword evidence="3" id="KW-0808">Transferase</keyword>
<dbReference type="PANTHER" id="PTHR45947">
    <property type="entry name" value="SULFOQUINOVOSYL TRANSFERASE SQD2"/>
    <property type="match status" value="1"/>
</dbReference>
<dbReference type="InterPro" id="IPR028098">
    <property type="entry name" value="Glyco_trans_4-like_N"/>
</dbReference>
<evidence type="ECO:0000313" key="3">
    <source>
        <dbReference type="EMBL" id="TRO64270.1"/>
    </source>
</evidence>
<reference evidence="3 4" key="1">
    <citation type="submission" date="2019-06" db="EMBL/GenBank/DDBJ databases">
        <title>Gramella sabulilitoris sp. nov., isolated from a marine sand.</title>
        <authorList>
            <person name="Yoon J.-H."/>
        </authorList>
    </citation>
    <scope>NUCLEOTIDE SEQUENCE [LARGE SCALE GENOMIC DNA]</scope>
    <source>
        <strain evidence="3 4">HSMS-1</strain>
    </source>
</reference>
<dbReference type="Pfam" id="PF13579">
    <property type="entry name" value="Glyco_trans_4_4"/>
    <property type="match status" value="1"/>
</dbReference>
<dbReference type="OrthoDB" id="9790710at2"/>
<dbReference type="Pfam" id="PF00534">
    <property type="entry name" value="Glycos_transf_1"/>
    <property type="match status" value="1"/>
</dbReference>
<dbReference type="AlphaFoldDB" id="A0A550I009"/>
<evidence type="ECO:0000313" key="4">
    <source>
        <dbReference type="Proteomes" id="UP000315131"/>
    </source>
</evidence>
<dbReference type="EMBL" id="VHSF01000003">
    <property type="protein sequence ID" value="TRO64270.1"/>
    <property type="molecule type" value="Genomic_DNA"/>
</dbReference>
<evidence type="ECO:0000259" key="2">
    <source>
        <dbReference type="Pfam" id="PF13579"/>
    </source>
</evidence>
<dbReference type="InterPro" id="IPR001296">
    <property type="entry name" value="Glyco_trans_1"/>
</dbReference>
<protein>
    <submittedName>
        <fullName evidence="3">Glycosyltransferase</fullName>
    </submittedName>
</protein>
<dbReference type="PANTHER" id="PTHR45947:SF3">
    <property type="entry name" value="SULFOQUINOVOSYL TRANSFERASE SQD2"/>
    <property type="match status" value="1"/>
</dbReference>
<accession>A0A550I009</accession>
<organism evidence="3 4">
    <name type="scientific">Christiangramia sabulilitoris</name>
    <dbReference type="NCBI Taxonomy" id="2583991"/>
    <lineage>
        <taxon>Bacteria</taxon>
        <taxon>Pseudomonadati</taxon>
        <taxon>Bacteroidota</taxon>
        <taxon>Flavobacteriia</taxon>
        <taxon>Flavobacteriales</taxon>
        <taxon>Flavobacteriaceae</taxon>
        <taxon>Christiangramia</taxon>
    </lineage>
</organism>
<comment type="caution">
    <text evidence="3">The sequence shown here is derived from an EMBL/GenBank/DDBJ whole genome shotgun (WGS) entry which is preliminary data.</text>
</comment>
<dbReference type="Gene3D" id="3.40.50.2000">
    <property type="entry name" value="Glycogen Phosphorylase B"/>
    <property type="match status" value="2"/>
</dbReference>
<dbReference type="RefSeq" id="WP_143411467.1">
    <property type="nucleotide sequence ID" value="NZ_VHSF01000003.1"/>
</dbReference>
<gene>
    <name evidence="3" type="ORF">FGM01_12300</name>
</gene>
<sequence length="375" mass="42465">MKIIHVVPYIGEEASGPAYSVPRLCEALAKQDCDIVLYTLGPLPKRKFYFKVKSFSRGVFPHPSFGFSWKMYKSLLEDAKDADIIHNHSLWMAPNIFAGIVASKKNIPFINAPRGTLSKKALSRSNLTKKIALLLGQRKALIATDCFHATAAHEADDIREYQPSTPISIIPNGIDIPKDNSFRPKEKTVLYFGRIHPIKGIENLIQAWKKVNSNHPEWNLKIVGKGDLNYINSLKEIIKENDVQNVYLLGPVYGKSKNSLYQEARLYVLPSYSENFGMTVAEALANGVPVITTIGTPWKNLNKNKCGWCVEPTSEALSNTLVKALCLKDEELQQIGLNGKKWMQQEYSWEEISKNMMKTYDWMIQKNEKPSFINE</sequence>
<proteinExistence type="predicted"/>
<keyword evidence="4" id="KW-1185">Reference proteome</keyword>
<name>A0A550I009_9FLAO</name>
<dbReference type="Proteomes" id="UP000315131">
    <property type="component" value="Unassembled WGS sequence"/>
</dbReference>
<feature type="domain" description="Glycosyl transferase family 1" evidence="1">
    <location>
        <begin position="176"/>
        <end position="342"/>
    </location>
</feature>
<dbReference type="InterPro" id="IPR050194">
    <property type="entry name" value="Glycosyltransferase_grp1"/>
</dbReference>
<evidence type="ECO:0000259" key="1">
    <source>
        <dbReference type="Pfam" id="PF00534"/>
    </source>
</evidence>
<dbReference type="GO" id="GO:0016758">
    <property type="term" value="F:hexosyltransferase activity"/>
    <property type="evidence" value="ECO:0007669"/>
    <property type="project" value="TreeGrafter"/>
</dbReference>
<dbReference type="SUPFAM" id="SSF53756">
    <property type="entry name" value="UDP-Glycosyltransferase/glycogen phosphorylase"/>
    <property type="match status" value="1"/>
</dbReference>
<feature type="domain" description="Glycosyltransferase subfamily 4-like N-terminal" evidence="2">
    <location>
        <begin position="16"/>
        <end position="173"/>
    </location>
</feature>